<organism evidence="2 3">
    <name type="scientific">Pseudoclavibacter helvolus</name>
    <dbReference type="NCBI Taxonomy" id="255205"/>
    <lineage>
        <taxon>Bacteria</taxon>
        <taxon>Bacillati</taxon>
        <taxon>Actinomycetota</taxon>
        <taxon>Actinomycetes</taxon>
        <taxon>Micrococcales</taxon>
        <taxon>Microbacteriaceae</taxon>
        <taxon>Pseudoclavibacter</taxon>
    </lineage>
</organism>
<evidence type="ECO:0000313" key="3">
    <source>
        <dbReference type="Proteomes" id="UP000545286"/>
    </source>
</evidence>
<gene>
    <name evidence="2" type="ORF">FHX72_001817</name>
</gene>
<name>A0A7W4YGA0_9MICO</name>
<dbReference type="AlphaFoldDB" id="A0A7W4YGA0"/>
<comment type="caution">
    <text evidence="2">The sequence shown here is derived from an EMBL/GenBank/DDBJ whole genome shotgun (WGS) entry which is preliminary data.</text>
</comment>
<evidence type="ECO:0000313" key="2">
    <source>
        <dbReference type="EMBL" id="MBB2957680.1"/>
    </source>
</evidence>
<keyword evidence="1" id="KW-1133">Transmembrane helix</keyword>
<dbReference type="RefSeq" id="WP_183624462.1">
    <property type="nucleotide sequence ID" value="NZ_JACHWJ010000002.1"/>
</dbReference>
<evidence type="ECO:0000256" key="1">
    <source>
        <dbReference type="SAM" id="Phobius"/>
    </source>
</evidence>
<proteinExistence type="predicted"/>
<dbReference type="EMBL" id="JACHWJ010000002">
    <property type="protein sequence ID" value="MBB2957680.1"/>
    <property type="molecule type" value="Genomic_DNA"/>
</dbReference>
<sequence>MMTDVLFVFLAYALAVVLAGSGGVFYALGSVPINSWPVKVFALSSLIGAGLLVCTAFPSLTWIGVIYVLVAVGSNAVASALRWKSLQRFQDVPFPELLRFELLRPSILRRMAADAGGPPDGAVHPEGTRKS</sequence>
<keyword evidence="3" id="KW-1185">Reference proteome</keyword>
<feature type="transmembrane region" description="Helical" evidence="1">
    <location>
        <begin position="40"/>
        <end position="58"/>
    </location>
</feature>
<protein>
    <submittedName>
        <fullName evidence="2">Uncharacterized protein</fullName>
    </submittedName>
</protein>
<feature type="transmembrane region" description="Helical" evidence="1">
    <location>
        <begin position="6"/>
        <end position="28"/>
    </location>
</feature>
<reference evidence="2 3" key="1">
    <citation type="submission" date="2020-08" db="EMBL/GenBank/DDBJ databases">
        <title>Sequencing the genomes of 1000 actinobacteria strains.</title>
        <authorList>
            <person name="Klenk H.-P."/>
        </authorList>
    </citation>
    <scope>NUCLEOTIDE SEQUENCE [LARGE SCALE GENOMIC DNA]</scope>
    <source>
        <strain evidence="2 3">DSM 20419</strain>
    </source>
</reference>
<accession>A0A7W4YGA0</accession>
<keyword evidence="1" id="KW-0472">Membrane</keyword>
<dbReference type="Proteomes" id="UP000545286">
    <property type="component" value="Unassembled WGS sequence"/>
</dbReference>
<keyword evidence="1" id="KW-0812">Transmembrane</keyword>